<dbReference type="PANTHER" id="PTHR43841">
    <property type="entry name" value="3-HYDROXYACYL-THIOESTER DEHYDRATASE HTDX-RELATED"/>
    <property type="match status" value="1"/>
</dbReference>
<evidence type="ECO:0000256" key="1">
    <source>
        <dbReference type="ARBA" id="ARBA00005254"/>
    </source>
</evidence>
<gene>
    <name evidence="3" type="ORF">NGB36_19820</name>
</gene>
<keyword evidence="4" id="KW-1185">Reference proteome</keyword>
<reference evidence="3" key="1">
    <citation type="submission" date="2022-06" db="EMBL/GenBank/DDBJ databases">
        <title>Draft genome sequence of Streptomyces sp. RB6PN25 isolated from peat swamp forest in Thailand.</title>
        <authorList>
            <person name="Duangmal K."/>
            <person name="Klaysubun C."/>
        </authorList>
    </citation>
    <scope>NUCLEOTIDE SEQUENCE</scope>
    <source>
        <strain evidence="3">RB6PN25</strain>
    </source>
</reference>
<dbReference type="SUPFAM" id="SSF54637">
    <property type="entry name" value="Thioesterase/thiol ester dehydrase-isomerase"/>
    <property type="match status" value="1"/>
</dbReference>
<dbReference type="InterPro" id="IPR002539">
    <property type="entry name" value="MaoC-like_dom"/>
</dbReference>
<dbReference type="RefSeq" id="WP_255921701.1">
    <property type="nucleotide sequence ID" value="NZ_JANFNG010000016.1"/>
</dbReference>
<evidence type="ECO:0000313" key="3">
    <source>
        <dbReference type="EMBL" id="MCQ4082791.1"/>
    </source>
</evidence>
<dbReference type="PANTHER" id="PTHR43841:SF3">
    <property type="entry name" value="(3R)-HYDROXYACYL-ACP DEHYDRATASE SUBUNIT HADB"/>
    <property type="match status" value="1"/>
</dbReference>
<sequence>MTTTSAAPSYAEVEVGTAIPGRDFQIRLVDEIRYCGAGLDFVGVHWNERVARSVGMPHVVAHGPLTEAKALTVVNEWTGDPAAVVEQQARFLAPVLLPDDDVGARFHVSGSVTEKLAGNQVVIAMSVTSQEGAELAAVRVVVRLR</sequence>
<feature type="domain" description="MaoC-like" evidence="2">
    <location>
        <begin position="28"/>
        <end position="114"/>
    </location>
</feature>
<protein>
    <submittedName>
        <fullName evidence="3">Dehydratase</fullName>
    </submittedName>
</protein>
<organism evidence="3 4">
    <name type="scientific">Streptomyces humicola</name>
    <dbReference type="NCBI Taxonomy" id="2953240"/>
    <lineage>
        <taxon>Bacteria</taxon>
        <taxon>Bacillati</taxon>
        <taxon>Actinomycetota</taxon>
        <taxon>Actinomycetes</taxon>
        <taxon>Kitasatosporales</taxon>
        <taxon>Streptomycetaceae</taxon>
        <taxon>Streptomyces</taxon>
    </lineage>
</organism>
<proteinExistence type="inferred from homology"/>
<evidence type="ECO:0000313" key="4">
    <source>
        <dbReference type="Proteomes" id="UP001057702"/>
    </source>
</evidence>
<dbReference type="Pfam" id="PF01575">
    <property type="entry name" value="MaoC_dehydratas"/>
    <property type="match status" value="1"/>
</dbReference>
<dbReference type="EMBL" id="JANFNG010000016">
    <property type="protein sequence ID" value="MCQ4082791.1"/>
    <property type="molecule type" value="Genomic_DNA"/>
</dbReference>
<evidence type="ECO:0000259" key="2">
    <source>
        <dbReference type="Pfam" id="PF01575"/>
    </source>
</evidence>
<dbReference type="InterPro" id="IPR029069">
    <property type="entry name" value="HotDog_dom_sf"/>
</dbReference>
<name>A0ABT1PYQ1_9ACTN</name>
<accession>A0ABT1PYQ1</accession>
<dbReference type="Proteomes" id="UP001057702">
    <property type="component" value="Unassembled WGS sequence"/>
</dbReference>
<comment type="caution">
    <text evidence="3">The sequence shown here is derived from an EMBL/GenBank/DDBJ whole genome shotgun (WGS) entry which is preliminary data.</text>
</comment>
<dbReference type="Gene3D" id="3.10.129.10">
    <property type="entry name" value="Hotdog Thioesterase"/>
    <property type="match status" value="1"/>
</dbReference>
<comment type="similarity">
    <text evidence="1">Belongs to the enoyl-CoA hydratase/isomerase family.</text>
</comment>